<dbReference type="EMBL" id="CYHE01000003">
    <property type="protein sequence ID" value="CUA95168.1"/>
    <property type="molecule type" value="Genomic_DNA"/>
</dbReference>
<organism evidence="2 3">
    <name type="scientific">Pannonibacter indicus</name>
    <dbReference type="NCBI Taxonomy" id="466044"/>
    <lineage>
        <taxon>Bacteria</taxon>
        <taxon>Pseudomonadati</taxon>
        <taxon>Pseudomonadota</taxon>
        <taxon>Alphaproteobacteria</taxon>
        <taxon>Hyphomicrobiales</taxon>
        <taxon>Stappiaceae</taxon>
        <taxon>Pannonibacter</taxon>
    </lineage>
</organism>
<evidence type="ECO:0000313" key="2">
    <source>
        <dbReference type="EMBL" id="CUA95168.1"/>
    </source>
</evidence>
<sequence>MAGQEIRHPVSCRGIIRFIWACSLVFLAGPAFSQSAVRNVSPPGVAVPHITAPLQRIERVRPQAARQSETAALPERSFHIFRPLVLERAALKSGKLTVELAHVTGLPAAGTCETASGQIWPCGTRALTALRALVRSHRVDCEPAASLGPHHMSAICRKGPVDLGYWLVQQGWARASGEAPEDYTTAEAAAREAGLGQWQQADFQPLPQGTSIPDMPLTGMTGDTAPQRPASIEILQDEGAPDQSSSRAETPLIPAWENPFDVQDTGAETASAPALHSLPQP</sequence>
<gene>
    <name evidence="2" type="ORF">Ga0061067_103458</name>
</gene>
<evidence type="ECO:0000256" key="1">
    <source>
        <dbReference type="SAM" id="MobiDB-lite"/>
    </source>
</evidence>
<dbReference type="AlphaFoldDB" id="A0A0K6HWK1"/>
<reference evidence="3" key="1">
    <citation type="submission" date="2015-08" db="EMBL/GenBank/DDBJ databases">
        <authorList>
            <person name="Varghese N."/>
        </authorList>
    </citation>
    <scope>NUCLEOTIDE SEQUENCE [LARGE SCALE GENOMIC DNA]</scope>
    <source>
        <strain evidence="3">DSM 23407</strain>
    </source>
</reference>
<dbReference type="Gene3D" id="2.40.50.90">
    <property type="match status" value="1"/>
</dbReference>
<proteinExistence type="predicted"/>
<dbReference type="InterPro" id="IPR035437">
    <property type="entry name" value="SNase_OB-fold_sf"/>
</dbReference>
<evidence type="ECO:0000313" key="3">
    <source>
        <dbReference type="Proteomes" id="UP000183900"/>
    </source>
</evidence>
<keyword evidence="3" id="KW-1185">Reference proteome</keyword>
<protein>
    <recommendedName>
        <fullName evidence="4">Endonuclease YncB, thermonuclease family</fullName>
    </recommendedName>
</protein>
<accession>A0A0K6HWK1</accession>
<dbReference type="Proteomes" id="UP000183900">
    <property type="component" value="Unassembled WGS sequence"/>
</dbReference>
<dbReference type="SUPFAM" id="SSF50199">
    <property type="entry name" value="Staphylococcal nuclease"/>
    <property type="match status" value="1"/>
</dbReference>
<name>A0A0K6HWK1_9HYPH</name>
<feature type="region of interest" description="Disordered" evidence="1">
    <location>
        <begin position="203"/>
        <end position="281"/>
    </location>
</feature>
<evidence type="ECO:0008006" key="4">
    <source>
        <dbReference type="Google" id="ProtNLM"/>
    </source>
</evidence>